<proteinExistence type="predicted"/>
<evidence type="ECO:0000313" key="3">
    <source>
        <dbReference type="Proteomes" id="UP001596548"/>
    </source>
</evidence>
<comment type="caution">
    <text evidence="2">The sequence shown here is derived from an EMBL/GenBank/DDBJ whole genome shotgun (WGS) entry which is preliminary data.</text>
</comment>
<dbReference type="Proteomes" id="UP001596548">
    <property type="component" value="Unassembled WGS sequence"/>
</dbReference>
<gene>
    <name evidence="2" type="ORF">ACFQS1_37305</name>
</gene>
<protein>
    <submittedName>
        <fullName evidence="2">Uncharacterized protein</fullName>
    </submittedName>
</protein>
<keyword evidence="3" id="KW-1185">Reference proteome</keyword>
<evidence type="ECO:0000256" key="1">
    <source>
        <dbReference type="SAM" id="MobiDB-lite"/>
    </source>
</evidence>
<accession>A0ABW2I4D0</accession>
<feature type="compositionally biased region" description="Low complexity" evidence="1">
    <location>
        <begin position="1"/>
        <end position="20"/>
    </location>
</feature>
<name>A0ABW2I4D0_9ACTN</name>
<sequence length="68" mass="7003">MFASQSSKVVGAMSAAGSASRTSPTMDSALLAQHRVDHAVEVHAVSEVHRERVAAGFVQSGGGAESHR</sequence>
<dbReference type="RefSeq" id="WP_378977198.1">
    <property type="nucleotide sequence ID" value="NZ_JBHTBJ010000056.1"/>
</dbReference>
<reference evidence="3" key="1">
    <citation type="journal article" date="2019" name="Int. J. Syst. Evol. Microbiol.">
        <title>The Global Catalogue of Microorganisms (GCM) 10K type strain sequencing project: providing services to taxonomists for standard genome sequencing and annotation.</title>
        <authorList>
            <consortium name="The Broad Institute Genomics Platform"/>
            <consortium name="The Broad Institute Genome Sequencing Center for Infectious Disease"/>
            <person name="Wu L."/>
            <person name="Ma J."/>
        </authorList>
    </citation>
    <scope>NUCLEOTIDE SEQUENCE [LARGE SCALE GENOMIC DNA]</scope>
    <source>
        <strain evidence="3">XZYJT-10</strain>
    </source>
</reference>
<organism evidence="2 3">
    <name type="scientific">Paractinoplanes rhizophilus</name>
    <dbReference type="NCBI Taxonomy" id="1416877"/>
    <lineage>
        <taxon>Bacteria</taxon>
        <taxon>Bacillati</taxon>
        <taxon>Actinomycetota</taxon>
        <taxon>Actinomycetes</taxon>
        <taxon>Micromonosporales</taxon>
        <taxon>Micromonosporaceae</taxon>
        <taxon>Paractinoplanes</taxon>
    </lineage>
</organism>
<dbReference type="EMBL" id="JBHTBJ010000056">
    <property type="protein sequence ID" value="MFC7279652.1"/>
    <property type="molecule type" value="Genomic_DNA"/>
</dbReference>
<feature type="region of interest" description="Disordered" evidence="1">
    <location>
        <begin position="1"/>
        <end position="25"/>
    </location>
</feature>
<evidence type="ECO:0000313" key="2">
    <source>
        <dbReference type="EMBL" id="MFC7279652.1"/>
    </source>
</evidence>